<organism evidence="1 2">
    <name type="scientific">Spiribacter salinus</name>
    <dbReference type="NCBI Taxonomy" id="1335746"/>
    <lineage>
        <taxon>Bacteria</taxon>
        <taxon>Pseudomonadati</taxon>
        <taxon>Pseudomonadota</taxon>
        <taxon>Gammaproteobacteria</taxon>
        <taxon>Chromatiales</taxon>
        <taxon>Ectothiorhodospiraceae</taxon>
        <taxon>Spiribacter</taxon>
    </lineage>
</organism>
<gene>
    <name evidence="1" type="ORF">FKY71_16475</name>
</gene>
<protein>
    <submittedName>
        <fullName evidence="1">Uncharacterized protein</fullName>
    </submittedName>
</protein>
<name>A0A540VIV0_9GAMM</name>
<comment type="caution">
    <text evidence="1">The sequence shown here is derived from an EMBL/GenBank/DDBJ whole genome shotgun (WGS) entry which is preliminary data.</text>
</comment>
<dbReference type="AlphaFoldDB" id="A0A540VIV0"/>
<dbReference type="EMBL" id="VIFK01000334">
    <property type="protein sequence ID" value="TQE96695.1"/>
    <property type="molecule type" value="Genomic_DNA"/>
</dbReference>
<evidence type="ECO:0000313" key="1">
    <source>
        <dbReference type="EMBL" id="TQE96695.1"/>
    </source>
</evidence>
<reference evidence="1 2" key="1">
    <citation type="submission" date="2019-06" db="EMBL/GenBank/DDBJ databases">
        <title>Metagenome assembled Genome of Spiribacter salinus SL48-SHIP from the microbial mat of Salt Lake 48 (Novosibirsk region, Russia).</title>
        <authorList>
            <person name="Shipova A."/>
            <person name="Rozanov A.S."/>
            <person name="Bryanskaya A.V."/>
            <person name="Peltek S.E."/>
        </authorList>
    </citation>
    <scope>NUCLEOTIDE SEQUENCE [LARGE SCALE GENOMIC DNA]</scope>
    <source>
        <strain evidence="1">SL48-SHIP-2</strain>
    </source>
</reference>
<sequence length="472" mass="49691">MDATLRDSVVMRGASFGAQFRGGAYIVDTVFLDNNIPLNVLGGAGKGGGNFANYSLLDGNLVTSAAHRGKDCPKIGAYNWGIRNAGLMTSFMDNLVVHANDPNNPDDTRSSKSAISNIGDPDHEYYNDTVIWRWGWGGEKEADQDTFNVEGRDPDAMNATTIENYIEGSIEDFAQYIRGRDSAEYAGIAKDVLAYFRTGFSIPLVQRNGATTLRFIPDPRGEGVRWDNRRNWDSGDLPRTGDSVDLGGNKVVCPALTSNINDLTFGKFGSLTINSGKLTVSGVLDGGEHAKIRIGNAGQFWLGGEVLTSPISINVTGGRFCNTGTFNGPSETVASGGEMILAAESATFELRGGLEIQGTAGKVGFDGTSGIAALTVFDGSRIAFVADADGVAPISKFRSGAFEANESLSTSVTLAGDLVVDLAAYEGGPQVLSLIVADTLTGSFASMDVVNVPDGLTASVVQTETVVELSVS</sequence>
<dbReference type="Proteomes" id="UP000315400">
    <property type="component" value="Unassembled WGS sequence"/>
</dbReference>
<evidence type="ECO:0000313" key="2">
    <source>
        <dbReference type="Proteomes" id="UP000315400"/>
    </source>
</evidence>
<proteinExistence type="predicted"/>
<accession>A0A540VIV0</accession>